<proteinExistence type="predicted"/>
<evidence type="ECO:0000256" key="1">
    <source>
        <dbReference type="SAM" id="SignalP"/>
    </source>
</evidence>
<feature type="signal peptide" evidence="1">
    <location>
        <begin position="1"/>
        <end position="25"/>
    </location>
</feature>
<protein>
    <recommendedName>
        <fullName evidence="4">PEGA domain-containing protein</fullName>
    </recommendedName>
</protein>
<accession>A0A1I0NAW8</accession>
<evidence type="ECO:0008006" key="4">
    <source>
        <dbReference type="Google" id="ProtNLM"/>
    </source>
</evidence>
<reference evidence="2 3" key="1">
    <citation type="submission" date="2016-10" db="EMBL/GenBank/DDBJ databases">
        <authorList>
            <person name="de Groot N.N."/>
        </authorList>
    </citation>
    <scope>NUCLEOTIDE SEQUENCE [LARGE SCALE GENOMIC DNA]</scope>
    <source>
        <strain evidence="2 3">TC2-24</strain>
    </source>
</reference>
<gene>
    <name evidence="2" type="ORF">SAMN04487850_1072</name>
</gene>
<evidence type="ECO:0000313" key="2">
    <source>
        <dbReference type="EMBL" id="SEV97916.1"/>
    </source>
</evidence>
<sequence length="146" mass="15747">MKSISKTIKVGALVAALPLFLTSCATIVSGGDPSITINGTVTEPVTITTEKQTYPNVTLPAVVKVNRHHLDGQHVKITSENFLFNDIILEKKVNPWAFGNIILGGLIGWGVDLGTNCVSQPLQKQFTVIPLPKQSNEAVKEEENAK</sequence>
<dbReference type="PROSITE" id="PS51257">
    <property type="entry name" value="PROKAR_LIPOPROTEIN"/>
    <property type="match status" value="1"/>
</dbReference>
<feature type="chain" id="PRO_5011726877" description="PEGA domain-containing protein" evidence="1">
    <location>
        <begin position="26"/>
        <end position="146"/>
    </location>
</feature>
<dbReference type="RefSeq" id="WP_143065722.1">
    <property type="nucleotide sequence ID" value="NZ_FOIQ01000002.1"/>
</dbReference>
<organism evidence="2 3">
    <name type="scientific">Prevotella aff. ruminicola Tc2-24</name>
    <dbReference type="NCBI Taxonomy" id="81582"/>
    <lineage>
        <taxon>Bacteria</taxon>
        <taxon>Pseudomonadati</taxon>
        <taxon>Bacteroidota</taxon>
        <taxon>Bacteroidia</taxon>
        <taxon>Bacteroidales</taxon>
        <taxon>Prevotellaceae</taxon>
        <taxon>Prevotella</taxon>
    </lineage>
</organism>
<keyword evidence="3" id="KW-1185">Reference proteome</keyword>
<dbReference type="AlphaFoldDB" id="A0A1I0NAW8"/>
<dbReference type="Proteomes" id="UP000199373">
    <property type="component" value="Unassembled WGS sequence"/>
</dbReference>
<keyword evidence="1" id="KW-0732">Signal</keyword>
<name>A0A1I0NAW8_9BACT</name>
<evidence type="ECO:0000313" key="3">
    <source>
        <dbReference type="Proteomes" id="UP000199373"/>
    </source>
</evidence>
<dbReference type="EMBL" id="FOIQ01000002">
    <property type="protein sequence ID" value="SEV97916.1"/>
    <property type="molecule type" value="Genomic_DNA"/>
</dbReference>